<proteinExistence type="predicted"/>
<comment type="caution">
    <text evidence="1">The sequence shown here is derived from an EMBL/GenBank/DDBJ whole genome shotgun (WGS) entry which is preliminary data.</text>
</comment>
<evidence type="ECO:0008006" key="3">
    <source>
        <dbReference type="Google" id="ProtNLM"/>
    </source>
</evidence>
<name>A0A941VYF6_9BACT</name>
<gene>
    <name evidence="1" type="ORF">MAG551_00035</name>
</gene>
<dbReference type="Proteomes" id="UP000722750">
    <property type="component" value="Unassembled WGS sequence"/>
</dbReference>
<accession>A0A941VYF6</accession>
<organism evidence="1 2">
    <name type="scientific">Candidatus Scalindua arabica</name>
    <dbReference type="NCBI Taxonomy" id="1127984"/>
    <lineage>
        <taxon>Bacteria</taxon>
        <taxon>Pseudomonadati</taxon>
        <taxon>Planctomycetota</taxon>
        <taxon>Candidatus Brocadiia</taxon>
        <taxon>Candidatus Brocadiales</taxon>
        <taxon>Candidatus Scalinduaceae</taxon>
        <taxon>Candidatus Scalindua</taxon>
    </lineage>
</organism>
<dbReference type="EMBL" id="JAANXD010000001">
    <property type="protein sequence ID" value="MBS1257000.1"/>
    <property type="molecule type" value="Genomic_DNA"/>
</dbReference>
<evidence type="ECO:0000313" key="1">
    <source>
        <dbReference type="EMBL" id="MBS1257000.1"/>
    </source>
</evidence>
<evidence type="ECO:0000313" key="2">
    <source>
        <dbReference type="Proteomes" id="UP000722750"/>
    </source>
</evidence>
<sequence length="84" mass="9916">MKNKIRYTDEPLGKLKVVDDFLPPLEDLIFKKENVKVTMSLSKSSVDFFKKEAKKHHTSYQAMIRKLLDFYTAQHEKPLTRRSS</sequence>
<reference evidence="1" key="1">
    <citation type="journal article" date="2021" name="ISME J.">
        <title>Fine-scale metabolic discontinuity in a stratified prokaryote microbiome of a Red Sea deep halocline.</title>
        <authorList>
            <person name="Michoud G."/>
            <person name="Ngugi D.K."/>
            <person name="Barozzi A."/>
            <person name="Merlino G."/>
            <person name="Calleja M.L."/>
            <person name="Delgado-Huertas A."/>
            <person name="Moran X.A.G."/>
            <person name="Daffonchio D."/>
        </authorList>
    </citation>
    <scope>NUCLEOTIDE SEQUENCE</scope>
    <source>
        <strain evidence="1">SuakinDeep_MAG55_1</strain>
    </source>
</reference>
<protein>
    <recommendedName>
        <fullName evidence="3">CopG family transcriptional regulator</fullName>
    </recommendedName>
</protein>
<dbReference type="AlphaFoldDB" id="A0A941VYF6"/>